<organism evidence="1 2">
    <name type="scientific">Rhodococcus sovatensis</name>
    <dbReference type="NCBI Taxonomy" id="1805840"/>
    <lineage>
        <taxon>Bacteria</taxon>
        <taxon>Bacillati</taxon>
        <taxon>Actinomycetota</taxon>
        <taxon>Actinomycetes</taxon>
        <taxon>Mycobacteriales</taxon>
        <taxon>Nocardiaceae</taxon>
        <taxon>Rhodococcus</taxon>
    </lineage>
</organism>
<dbReference type="Proteomes" id="UP001432000">
    <property type="component" value="Chromosome"/>
</dbReference>
<name>A0ABZ2PW50_9NOCA</name>
<sequence length="103" mass="10776">MAEMEIDVAAVAQVATGFEQSAEAIGNIAAQVATLAFGAQKAGRNYGDVGARIAAGYDGVESSFRQWDVASKDNTVRLRASLASYQDTDRAAAQSIEYQGGAR</sequence>
<keyword evidence="2" id="KW-1185">Reference proteome</keyword>
<gene>
    <name evidence="1" type="ORF">WDS16_13765</name>
</gene>
<evidence type="ECO:0000313" key="2">
    <source>
        <dbReference type="Proteomes" id="UP001432000"/>
    </source>
</evidence>
<dbReference type="EMBL" id="CP147846">
    <property type="protein sequence ID" value="WXG71453.1"/>
    <property type="molecule type" value="Genomic_DNA"/>
</dbReference>
<protein>
    <recommendedName>
        <fullName evidence="3">Excreted virulence factor EspC, type VII ESX diderm</fullName>
    </recommendedName>
</protein>
<evidence type="ECO:0008006" key="3">
    <source>
        <dbReference type="Google" id="ProtNLM"/>
    </source>
</evidence>
<dbReference type="RefSeq" id="WP_338893181.1">
    <property type="nucleotide sequence ID" value="NZ_CP147846.1"/>
</dbReference>
<reference evidence="1 2" key="1">
    <citation type="submission" date="2024-03" db="EMBL/GenBank/DDBJ databases">
        <title>Natural products discovery in diverse microorganisms through a two-stage MS feature dereplication strategy.</title>
        <authorList>
            <person name="Zhang R."/>
        </authorList>
    </citation>
    <scope>NUCLEOTIDE SEQUENCE [LARGE SCALE GENOMIC DNA]</scope>
    <source>
        <strain evidence="1 2">18930</strain>
    </source>
</reference>
<proteinExistence type="predicted"/>
<accession>A0ABZ2PW50</accession>
<evidence type="ECO:0000313" key="1">
    <source>
        <dbReference type="EMBL" id="WXG71453.1"/>
    </source>
</evidence>